<reference evidence="3" key="1">
    <citation type="submission" date="2016-04" db="EMBL/GenBank/DDBJ databases">
        <authorList>
            <person name="Nguyen H.D."/>
            <person name="Samba Siva P."/>
            <person name="Cullis J."/>
            <person name="Levesque C.A."/>
            <person name="Hambleton S."/>
        </authorList>
    </citation>
    <scope>NUCLEOTIDE SEQUENCE</scope>
    <source>
        <strain evidence="3">DAOMC 236416</strain>
    </source>
</reference>
<feature type="signal peptide" evidence="2">
    <location>
        <begin position="1"/>
        <end position="22"/>
    </location>
</feature>
<feature type="chain" id="PRO_5044005529" evidence="2">
    <location>
        <begin position="23"/>
        <end position="238"/>
    </location>
</feature>
<gene>
    <name evidence="3" type="ORF">A4X13_0g2347</name>
</gene>
<dbReference type="Proteomes" id="UP000077521">
    <property type="component" value="Unassembled WGS sequence"/>
</dbReference>
<evidence type="ECO:0000313" key="4">
    <source>
        <dbReference type="Proteomes" id="UP000077521"/>
    </source>
</evidence>
<feature type="region of interest" description="Disordered" evidence="1">
    <location>
        <begin position="92"/>
        <end position="116"/>
    </location>
</feature>
<reference evidence="3" key="2">
    <citation type="journal article" date="2019" name="IMA Fungus">
        <title>Genome sequencing and comparison of five Tilletia species to identify candidate genes for the detection of regulated species infecting wheat.</title>
        <authorList>
            <person name="Nguyen H.D.T."/>
            <person name="Sultana T."/>
            <person name="Kesanakurti P."/>
            <person name="Hambleton S."/>
        </authorList>
    </citation>
    <scope>NUCLEOTIDE SEQUENCE</scope>
    <source>
        <strain evidence="3">DAOMC 236416</strain>
    </source>
</reference>
<sequence>MRSPRFLFLAHALLFACGKLTAGNTQYVPRTASFDLSESGCSTSASYRSDLQARWPPFHNTETFMKYIGYKAALLAAAGLLIGLPLMAHPGEVPGHKDKDQDKDDKDDDQHKPCSRFDIHGHSDCDGLVQARWDPTETAESLLKTGAYRLLLVGAAGLLIGLPLIPPPNSSSSHRRNITPDLYSRWHPYDELPNLLSKGGRKLGLLLAATVIVGAPLSDYESYLVDQERHKKLHTEHL</sequence>
<evidence type="ECO:0000256" key="2">
    <source>
        <dbReference type="SAM" id="SignalP"/>
    </source>
</evidence>
<keyword evidence="2" id="KW-0732">Signal</keyword>
<accession>A0A177TUC8</accession>
<organism evidence="3 4">
    <name type="scientific">Tilletia indica</name>
    <dbReference type="NCBI Taxonomy" id="43049"/>
    <lineage>
        <taxon>Eukaryota</taxon>
        <taxon>Fungi</taxon>
        <taxon>Dikarya</taxon>
        <taxon>Basidiomycota</taxon>
        <taxon>Ustilaginomycotina</taxon>
        <taxon>Exobasidiomycetes</taxon>
        <taxon>Tilletiales</taxon>
        <taxon>Tilletiaceae</taxon>
        <taxon>Tilletia</taxon>
    </lineage>
</organism>
<dbReference type="EMBL" id="LWDF02000110">
    <property type="protein sequence ID" value="KAE8257442.1"/>
    <property type="molecule type" value="Genomic_DNA"/>
</dbReference>
<name>A0A177TUC8_9BASI</name>
<evidence type="ECO:0000256" key="1">
    <source>
        <dbReference type="SAM" id="MobiDB-lite"/>
    </source>
</evidence>
<evidence type="ECO:0000313" key="3">
    <source>
        <dbReference type="EMBL" id="KAE8257442.1"/>
    </source>
</evidence>
<comment type="caution">
    <text evidence="3">The sequence shown here is derived from an EMBL/GenBank/DDBJ whole genome shotgun (WGS) entry which is preliminary data.</text>
</comment>
<dbReference type="PROSITE" id="PS51257">
    <property type="entry name" value="PROKAR_LIPOPROTEIN"/>
    <property type="match status" value="1"/>
</dbReference>
<proteinExistence type="predicted"/>
<feature type="compositionally biased region" description="Basic and acidic residues" evidence="1">
    <location>
        <begin position="94"/>
        <end position="116"/>
    </location>
</feature>
<dbReference type="AlphaFoldDB" id="A0A177TUC8"/>
<protein>
    <submittedName>
        <fullName evidence="3">Uncharacterized protein</fullName>
    </submittedName>
</protein>
<keyword evidence="4" id="KW-1185">Reference proteome</keyword>